<dbReference type="RefSeq" id="WP_093049261.1">
    <property type="nucleotide sequence ID" value="NZ_FOGT01000004.1"/>
</dbReference>
<dbReference type="PRINTS" id="PR00111">
    <property type="entry name" value="ABHYDROLASE"/>
</dbReference>
<accession>A0A1H9SMU5</accession>
<sequence length="268" mass="29522">MIRVNGVRLNLKFYGEGEPVILLHGLGGSLEGMATLAKGLMDKYRVIAYDCRGHGRSEKPAVYSLEDHAKDLIGLVDYFGYEKVKAVGFSMGSYITMNAAAIHPDRFEKMVLIAPKIKGDMSSVERLLNEQGLNALTASPLQRYLVLRKAAFSPDTSFVKKLKLMCLAGSSKLTRCQSSAAAEALRGFDLRQRLSDITVKTLVCSGKHDGINPPSDGEETAALLPEAQFVLFKNSGHHIIIEEEKRCLTIIRKFFEGRTLPFSGEVPE</sequence>
<proteinExistence type="predicted"/>
<evidence type="ECO:0000256" key="1">
    <source>
        <dbReference type="ARBA" id="ARBA00022801"/>
    </source>
</evidence>
<protein>
    <submittedName>
        <fullName evidence="3">3-oxoadipate enol-lactonase</fullName>
    </submittedName>
</protein>
<dbReference type="STRING" id="1601833.SAMN05518684_104286"/>
<evidence type="ECO:0000313" key="3">
    <source>
        <dbReference type="EMBL" id="SER85703.1"/>
    </source>
</evidence>
<dbReference type="Gene3D" id="3.40.50.1820">
    <property type="entry name" value="alpha/beta hydrolase"/>
    <property type="match status" value="1"/>
</dbReference>
<evidence type="ECO:0000259" key="2">
    <source>
        <dbReference type="Pfam" id="PF00561"/>
    </source>
</evidence>
<dbReference type="InterPro" id="IPR000073">
    <property type="entry name" value="AB_hydrolase_1"/>
</dbReference>
<dbReference type="GO" id="GO:0016787">
    <property type="term" value="F:hydrolase activity"/>
    <property type="evidence" value="ECO:0007669"/>
    <property type="project" value="UniProtKB-KW"/>
</dbReference>
<keyword evidence="4" id="KW-1185">Reference proteome</keyword>
<dbReference type="SUPFAM" id="SSF53474">
    <property type="entry name" value="alpha/beta-Hydrolases"/>
    <property type="match status" value="1"/>
</dbReference>
<dbReference type="AlphaFoldDB" id="A0A1H9SMU5"/>
<dbReference type="OrthoDB" id="9805423at2"/>
<feature type="domain" description="AB hydrolase-1" evidence="2">
    <location>
        <begin position="19"/>
        <end position="243"/>
    </location>
</feature>
<reference evidence="4" key="1">
    <citation type="submission" date="2016-10" db="EMBL/GenBank/DDBJ databases">
        <authorList>
            <person name="Varghese N."/>
            <person name="Submissions S."/>
        </authorList>
    </citation>
    <scope>NUCLEOTIDE SEQUENCE [LARGE SCALE GENOMIC DNA]</scope>
    <source>
        <strain evidence="4">S9</strain>
    </source>
</reference>
<dbReference type="Pfam" id="PF00561">
    <property type="entry name" value="Abhydrolase_1"/>
    <property type="match status" value="1"/>
</dbReference>
<name>A0A1H9SMU5_9BACI</name>
<dbReference type="GO" id="GO:0016020">
    <property type="term" value="C:membrane"/>
    <property type="evidence" value="ECO:0007669"/>
    <property type="project" value="TreeGrafter"/>
</dbReference>
<dbReference type="Proteomes" id="UP000198571">
    <property type="component" value="Unassembled WGS sequence"/>
</dbReference>
<dbReference type="PANTHER" id="PTHR43798">
    <property type="entry name" value="MONOACYLGLYCEROL LIPASE"/>
    <property type="match status" value="1"/>
</dbReference>
<dbReference type="InterPro" id="IPR050266">
    <property type="entry name" value="AB_hydrolase_sf"/>
</dbReference>
<evidence type="ECO:0000313" key="4">
    <source>
        <dbReference type="Proteomes" id="UP000198571"/>
    </source>
</evidence>
<organism evidence="3 4">
    <name type="scientific">Salipaludibacillus aurantiacus</name>
    <dbReference type="NCBI Taxonomy" id="1601833"/>
    <lineage>
        <taxon>Bacteria</taxon>
        <taxon>Bacillati</taxon>
        <taxon>Bacillota</taxon>
        <taxon>Bacilli</taxon>
        <taxon>Bacillales</taxon>
        <taxon>Bacillaceae</taxon>
    </lineage>
</organism>
<gene>
    <name evidence="3" type="ORF">SAMN05518684_104286</name>
</gene>
<keyword evidence="1" id="KW-0378">Hydrolase</keyword>
<dbReference type="InterPro" id="IPR029058">
    <property type="entry name" value="AB_hydrolase_fold"/>
</dbReference>
<dbReference type="PANTHER" id="PTHR43798:SF31">
    <property type="entry name" value="AB HYDROLASE SUPERFAMILY PROTEIN YCLE"/>
    <property type="match status" value="1"/>
</dbReference>
<dbReference type="EMBL" id="FOGT01000004">
    <property type="protein sequence ID" value="SER85703.1"/>
    <property type="molecule type" value="Genomic_DNA"/>
</dbReference>